<accession>A0A7R9J4C2</accession>
<evidence type="ECO:0000313" key="1">
    <source>
        <dbReference type="EMBL" id="CAD7571766.1"/>
    </source>
</evidence>
<reference evidence="1" key="1">
    <citation type="submission" date="2020-11" db="EMBL/GenBank/DDBJ databases">
        <authorList>
            <person name="Tran Van P."/>
        </authorList>
    </citation>
    <scope>NUCLEOTIDE SEQUENCE</scope>
</reference>
<dbReference type="AlphaFoldDB" id="A0A7R9J4C2"/>
<proteinExistence type="predicted"/>
<protein>
    <submittedName>
        <fullName evidence="1">(California timema) hypothetical protein</fullName>
    </submittedName>
</protein>
<gene>
    <name evidence="1" type="ORF">TCMB3V08_LOCUS4430</name>
</gene>
<dbReference type="EMBL" id="OE180688">
    <property type="protein sequence ID" value="CAD7571766.1"/>
    <property type="molecule type" value="Genomic_DNA"/>
</dbReference>
<sequence length="84" mass="9371">MSNPQWSRVLRVVVPLSELAESSSYLEIRADFSTQNEGLYTIDIDREGHAIQFRRLKCGLVAALVPQSVVQGTAQEAVYTSYPL</sequence>
<name>A0A7R9J4C2_TIMCA</name>
<organism evidence="1">
    <name type="scientific">Timema californicum</name>
    <name type="common">California timema</name>
    <name type="synonym">Walking stick</name>
    <dbReference type="NCBI Taxonomy" id="61474"/>
    <lineage>
        <taxon>Eukaryota</taxon>
        <taxon>Metazoa</taxon>
        <taxon>Ecdysozoa</taxon>
        <taxon>Arthropoda</taxon>
        <taxon>Hexapoda</taxon>
        <taxon>Insecta</taxon>
        <taxon>Pterygota</taxon>
        <taxon>Neoptera</taxon>
        <taxon>Polyneoptera</taxon>
        <taxon>Phasmatodea</taxon>
        <taxon>Timematodea</taxon>
        <taxon>Timematoidea</taxon>
        <taxon>Timematidae</taxon>
        <taxon>Timema</taxon>
    </lineage>
</organism>